<evidence type="ECO:0000256" key="1">
    <source>
        <dbReference type="ARBA" id="ARBA00022729"/>
    </source>
</evidence>
<evidence type="ECO:0000256" key="3">
    <source>
        <dbReference type="ARBA" id="ARBA00038471"/>
    </source>
</evidence>
<comment type="similarity">
    <text evidence="3">Belongs to the PMEI family.</text>
</comment>
<dbReference type="InterPro" id="IPR052421">
    <property type="entry name" value="PCW_Enzyme_Inhibitor"/>
</dbReference>
<dbReference type="PANTHER" id="PTHR36710">
    <property type="entry name" value="PECTINESTERASE INHIBITOR-LIKE"/>
    <property type="match status" value="1"/>
</dbReference>
<dbReference type="PANTHER" id="PTHR36710:SF1">
    <property type="entry name" value="F14J9.2 PROTEIN"/>
    <property type="match status" value="1"/>
</dbReference>
<name>A0A5N6QMI4_9ROSI</name>
<gene>
    <name evidence="6" type="ORF">FH972_004856</name>
</gene>
<protein>
    <recommendedName>
        <fullName evidence="5">Pectinesterase inhibitor domain-containing protein</fullName>
    </recommendedName>
</protein>
<dbReference type="CDD" id="cd15797">
    <property type="entry name" value="PMEI"/>
    <property type="match status" value="1"/>
</dbReference>
<dbReference type="Proteomes" id="UP000327013">
    <property type="component" value="Chromosome 2"/>
</dbReference>
<evidence type="ECO:0000256" key="2">
    <source>
        <dbReference type="ARBA" id="ARBA00023157"/>
    </source>
</evidence>
<dbReference type="InterPro" id="IPR034086">
    <property type="entry name" value="PMEI_plant"/>
</dbReference>
<dbReference type="InterPro" id="IPR035513">
    <property type="entry name" value="Invertase/methylesterase_inhib"/>
</dbReference>
<dbReference type="InterPro" id="IPR006501">
    <property type="entry name" value="Pectinesterase_inhib_dom"/>
</dbReference>
<evidence type="ECO:0000259" key="5">
    <source>
        <dbReference type="SMART" id="SM00856"/>
    </source>
</evidence>
<evidence type="ECO:0000256" key="4">
    <source>
        <dbReference type="SAM" id="SignalP"/>
    </source>
</evidence>
<dbReference type="Gene3D" id="1.20.140.40">
    <property type="entry name" value="Invertase/pectin methylesterase inhibitor family protein"/>
    <property type="match status" value="1"/>
</dbReference>
<dbReference type="Pfam" id="PF04043">
    <property type="entry name" value="PMEI"/>
    <property type="match status" value="1"/>
</dbReference>
<evidence type="ECO:0000313" key="6">
    <source>
        <dbReference type="EMBL" id="KAE8008335.1"/>
    </source>
</evidence>
<dbReference type="GO" id="GO:0046910">
    <property type="term" value="F:pectinesterase inhibitor activity"/>
    <property type="evidence" value="ECO:0007669"/>
    <property type="project" value="InterPro"/>
</dbReference>
<feature type="chain" id="PRO_5024359524" description="Pectinesterase inhibitor domain-containing protein" evidence="4">
    <location>
        <begin position="25"/>
        <end position="186"/>
    </location>
</feature>
<feature type="domain" description="Pectinesterase inhibitor" evidence="5">
    <location>
        <begin position="33"/>
        <end position="179"/>
    </location>
</feature>
<accession>A0A5N6QMI4</accession>
<feature type="signal peptide" evidence="4">
    <location>
        <begin position="1"/>
        <end position="24"/>
    </location>
</feature>
<dbReference type="OrthoDB" id="1094948at2759"/>
<sequence length="186" mass="20692">MAFPYCLAMVVIVAAGLLHQLSDAILVDAEVKADEALVNSICEQTEDYNFCYSTFDRDPRTPVADRHGLALISIALNIDVVQETIDRIPKILESITDPMGKQRLEACQSDYGAALEKLHGAFKSSSEKSYREVMNWVIDVDNKAIHCEGVYSSRPPITESPIEDENQKVIKLANITFIIIDPFLST</sequence>
<keyword evidence="2" id="KW-1015">Disulfide bond</keyword>
<proteinExistence type="inferred from homology"/>
<dbReference type="AlphaFoldDB" id="A0A5N6QMI4"/>
<keyword evidence="1 4" id="KW-0732">Signal</keyword>
<reference evidence="6 7" key="1">
    <citation type="submission" date="2019-06" db="EMBL/GenBank/DDBJ databases">
        <title>A chromosomal-level reference genome of Carpinus fangiana (Coryloideae, Betulaceae).</title>
        <authorList>
            <person name="Yang X."/>
            <person name="Wang Z."/>
            <person name="Zhang L."/>
            <person name="Hao G."/>
            <person name="Liu J."/>
            <person name="Yang Y."/>
        </authorList>
    </citation>
    <scope>NUCLEOTIDE SEQUENCE [LARGE SCALE GENOMIC DNA]</scope>
    <source>
        <strain evidence="6">Cfa_2016G</strain>
        <tissue evidence="6">Leaf</tissue>
    </source>
</reference>
<dbReference type="SUPFAM" id="SSF101148">
    <property type="entry name" value="Plant invertase/pectin methylesterase inhibitor"/>
    <property type="match status" value="1"/>
</dbReference>
<dbReference type="SMART" id="SM00856">
    <property type="entry name" value="PMEI"/>
    <property type="match status" value="1"/>
</dbReference>
<dbReference type="EMBL" id="CM017322">
    <property type="protein sequence ID" value="KAE8008335.1"/>
    <property type="molecule type" value="Genomic_DNA"/>
</dbReference>
<keyword evidence="7" id="KW-1185">Reference proteome</keyword>
<evidence type="ECO:0000313" key="7">
    <source>
        <dbReference type="Proteomes" id="UP000327013"/>
    </source>
</evidence>
<dbReference type="FunFam" id="1.20.140.40:FF:000008">
    <property type="entry name" value="Invertase/pectin methylesterase inhibitor family protein"/>
    <property type="match status" value="1"/>
</dbReference>
<organism evidence="6 7">
    <name type="scientific">Carpinus fangiana</name>
    <dbReference type="NCBI Taxonomy" id="176857"/>
    <lineage>
        <taxon>Eukaryota</taxon>
        <taxon>Viridiplantae</taxon>
        <taxon>Streptophyta</taxon>
        <taxon>Embryophyta</taxon>
        <taxon>Tracheophyta</taxon>
        <taxon>Spermatophyta</taxon>
        <taxon>Magnoliopsida</taxon>
        <taxon>eudicotyledons</taxon>
        <taxon>Gunneridae</taxon>
        <taxon>Pentapetalae</taxon>
        <taxon>rosids</taxon>
        <taxon>fabids</taxon>
        <taxon>Fagales</taxon>
        <taxon>Betulaceae</taxon>
        <taxon>Carpinus</taxon>
    </lineage>
</organism>
<dbReference type="NCBIfam" id="TIGR01614">
    <property type="entry name" value="PME_inhib"/>
    <property type="match status" value="1"/>
</dbReference>